<proteinExistence type="predicted"/>
<feature type="transmembrane region" description="Helical" evidence="12">
    <location>
        <begin position="207"/>
        <end position="225"/>
    </location>
</feature>
<keyword evidence="10" id="KW-0407">Ion channel</keyword>
<comment type="caution">
    <text evidence="15">The sequence shown here is derived from an EMBL/GenBank/DDBJ whole genome shotgun (WGS) entry which is preliminary data.</text>
</comment>
<organism evidence="15 16">
    <name type="scientific">Volvox africanus</name>
    <dbReference type="NCBI Taxonomy" id="51714"/>
    <lineage>
        <taxon>Eukaryota</taxon>
        <taxon>Viridiplantae</taxon>
        <taxon>Chlorophyta</taxon>
        <taxon>core chlorophytes</taxon>
        <taxon>Chlorophyceae</taxon>
        <taxon>CS clade</taxon>
        <taxon>Chlamydomonadales</taxon>
        <taxon>Volvocaceae</taxon>
        <taxon>Volvox</taxon>
    </lineage>
</organism>
<feature type="region of interest" description="Disordered" evidence="11">
    <location>
        <begin position="481"/>
        <end position="560"/>
    </location>
</feature>
<dbReference type="Proteomes" id="UP000747399">
    <property type="component" value="Unassembled WGS sequence"/>
</dbReference>
<reference evidence="15" key="1">
    <citation type="journal article" date="2021" name="Proc. Natl. Acad. Sci. U.S.A.">
        <title>Three genomes in the algal genus Volvox reveal the fate of a haploid sex-determining region after a transition to homothallism.</title>
        <authorList>
            <person name="Yamamoto K."/>
            <person name="Hamaji T."/>
            <person name="Kawai-Toyooka H."/>
            <person name="Matsuzaki R."/>
            <person name="Takahashi F."/>
            <person name="Nishimura Y."/>
            <person name="Kawachi M."/>
            <person name="Noguchi H."/>
            <person name="Minakuchi Y."/>
            <person name="Umen J.G."/>
            <person name="Toyoda A."/>
            <person name="Nozaki H."/>
        </authorList>
    </citation>
    <scope>NUCLEOTIDE SEQUENCE</scope>
    <source>
        <strain evidence="15">NIES-3780</strain>
    </source>
</reference>
<feature type="compositionally biased region" description="Gly residues" evidence="11">
    <location>
        <begin position="690"/>
        <end position="700"/>
    </location>
</feature>
<evidence type="ECO:0000256" key="1">
    <source>
        <dbReference type="ARBA" id="ARBA00004141"/>
    </source>
</evidence>
<comment type="subcellular location">
    <subcellularLocation>
        <location evidence="1">Membrane</location>
        <topology evidence="1">Multi-pass membrane protein</topology>
    </subcellularLocation>
</comment>
<gene>
    <name evidence="15" type="ORF">Vafri_7403</name>
</gene>
<sequence>MSKLRVVAADRPPFVFVRNTSSGPAFSGLLIDLLNKMLTHSNISYPYEIYVSPTNAGGTLSNGTWNGVVGELVARRADIALFPLTRTGSRLTSIDCTYSYYDAGLALLVGDGRISPGPLSVLAPFSMTLWMTLLATVIGVALLFWGLDVYGKWIRNKQFEALRISGVLTDRQVARAKKEDGNPVLISFMAAAGAPERPGRNSWGVQVLYVVYCFFCLIVLSSYTANLTSYLAVRRAYVGVSGLQDLVKGNFLVAINPNGSTDAYFMNSKDSLATQLQPNLRRCGTDTCVDWVRQGIVQAFVTDQPVLLYRSQQQPCDLTVVGDPFGPGNLVIGLQKNSSLLPQFNAALQTFTEDGTLTSLRRAWFDGLSQCETAEQLDNSRLTINQMLGAFVFLAIGVLVAFTTGTVENLKWCLARAYARSYTENGMQASRSFMLHNSDGPMPRRAVLMHQASRLRDVTWQRLSTAVLGIQMRTSAQIDADPLTSMATLPPPPPPQPRPPNVAAASGSTTCVNGGDSMASPFSRGTKGLTLSTMGSSANLDCTTSNVRGDGRSDGDVAAHLDSDAPRNVVVIMHDGAVAVSSKGSSASGHRRKASNTGDCGGEHASLSSGSPSSRSTPAYTPRGGSARQLPSMMPSADASIQDGHRESDRDLPGQLSRSCASGSNQAVPPPPRKRSTNSVVFWDEERARGGGNDDGGGGQQQPSAMVPQMLPPPRQAFNGTSASIGTATDASLSRQDELTTFSGDGSCRGYDEGDTHNWASLNGSGVTAAAAAVATLVRRETPFDGLSTGVGMNAGCPGSDMPGTS</sequence>
<keyword evidence="7" id="KW-0675">Receptor</keyword>
<evidence type="ECO:0000259" key="14">
    <source>
        <dbReference type="SMART" id="SM00918"/>
    </source>
</evidence>
<dbReference type="Pfam" id="PF10613">
    <property type="entry name" value="Lig_chan-Glu_bd"/>
    <property type="match status" value="1"/>
</dbReference>
<feature type="domain" description="Ionotropic glutamate receptor C-terminal" evidence="13">
    <location>
        <begin position="3"/>
        <end position="367"/>
    </location>
</feature>
<dbReference type="EMBL" id="BNCO01000010">
    <property type="protein sequence ID" value="GIL51400.1"/>
    <property type="molecule type" value="Genomic_DNA"/>
</dbReference>
<evidence type="ECO:0000256" key="7">
    <source>
        <dbReference type="ARBA" id="ARBA00023170"/>
    </source>
</evidence>
<dbReference type="SMART" id="SM00079">
    <property type="entry name" value="PBPe"/>
    <property type="match status" value="1"/>
</dbReference>
<keyword evidence="9" id="KW-1071">Ligand-gated ion channel</keyword>
<dbReference type="AlphaFoldDB" id="A0A8J4EXQ4"/>
<evidence type="ECO:0000313" key="16">
    <source>
        <dbReference type="Proteomes" id="UP000747399"/>
    </source>
</evidence>
<feature type="compositionally biased region" description="Polar residues" evidence="11">
    <location>
        <begin position="529"/>
        <end position="547"/>
    </location>
</feature>
<keyword evidence="8" id="KW-0325">Glycoprotein</keyword>
<feature type="region of interest" description="Disordered" evidence="11">
    <location>
        <begin position="580"/>
        <end position="711"/>
    </location>
</feature>
<evidence type="ECO:0000256" key="5">
    <source>
        <dbReference type="ARBA" id="ARBA00023065"/>
    </source>
</evidence>
<keyword evidence="5" id="KW-0406">Ion transport</keyword>
<evidence type="ECO:0000256" key="8">
    <source>
        <dbReference type="ARBA" id="ARBA00023180"/>
    </source>
</evidence>
<dbReference type="InterPro" id="IPR001320">
    <property type="entry name" value="Iontro_rcpt_C"/>
</dbReference>
<accession>A0A8J4EXQ4</accession>
<dbReference type="SMART" id="SM00918">
    <property type="entry name" value="Lig_chan-Glu_bd"/>
    <property type="match status" value="1"/>
</dbReference>
<feature type="compositionally biased region" description="Polar residues" evidence="11">
    <location>
        <begin position="656"/>
        <end position="667"/>
    </location>
</feature>
<evidence type="ECO:0000313" key="15">
    <source>
        <dbReference type="EMBL" id="GIL51400.1"/>
    </source>
</evidence>
<feature type="compositionally biased region" description="Pro residues" evidence="11">
    <location>
        <begin position="489"/>
        <end position="500"/>
    </location>
</feature>
<dbReference type="SUPFAM" id="SSF53850">
    <property type="entry name" value="Periplasmic binding protein-like II"/>
    <property type="match status" value="1"/>
</dbReference>
<dbReference type="Pfam" id="PF00060">
    <property type="entry name" value="Lig_chan"/>
    <property type="match status" value="1"/>
</dbReference>
<dbReference type="InterPro" id="IPR019594">
    <property type="entry name" value="Glu/Gly-bd"/>
</dbReference>
<evidence type="ECO:0000256" key="3">
    <source>
        <dbReference type="ARBA" id="ARBA00022692"/>
    </source>
</evidence>
<keyword evidence="4 12" id="KW-1133">Transmembrane helix</keyword>
<evidence type="ECO:0000259" key="13">
    <source>
        <dbReference type="SMART" id="SM00079"/>
    </source>
</evidence>
<dbReference type="GO" id="GO:0016020">
    <property type="term" value="C:membrane"/>
    <property type="evidence" value="ECO:0007669"/>
    <property type="project" value="UniProtKB-SubCell"/>
</dbReference>
<keyword evidence="16" id="KW-1185">Reference proteome</keyword>
<keyword evidence="6 12" id="KW-0472">Membrane</keyword>
<dbReference type="GO" id="GO:0015276">
    <property type="term" value="F:ligand-gated monoatomic ion channel activity"/>
    <property type="evidence" value="ECO:0007669"/>
    <property type="project" value="InterPro"/>
</dbReference>
<evidence type="ECO:0000256" key="4">
    <source>
        <dbReference type="ARBA" id="ARBA00022989"/>
    </source>
</evidence>
<evidence type="ECO:0000256" key="12">
    <source>
        <dbReference type="SAM" id="Phobius"/>
    </source>
</evidence>
<dbReference type="PANTHER" id="PTHR18966">
    <property type="entry name" value="IONOTROPIC GLUTAMATE RECEPTOR"/>
    <property type="match status" value="1"/>
</dbReference>
<feature type="compositionally biased region" description="Low complexity" evidence="11">
    <location>
        <begin position="606"/>
        <end position="616"/>
    </location>
</feature>
<keyword evidence="3 12" id="KW-0812">Transmembrane</keyword>
<evidence type="ECO:0000256" key="6">
    <source>
        <dbReference type="ARBA" id="ARBA00023136"/>
    </source>
</evidence>
<dbReference type="InterPro" id="IPR015683">
    <property type="entry name" value="Ionotropic_Glu_rcpt"/>
</dbReference>
<dbReference type="Gene3D" id="3.40.190.10">
    <property type="entry name" value="Periplasmic binding protein-like II"/>
    <property type="match status" value="2"/>
</dbReference>
<dbReference type="Gene3D" id="1.10.287.70">
    <property type="match status" value="1"/>
</dbReference>
<protein>
    <recommendedName>
        <fullName evidence="17">Ionotropic glutamate receptor C-terminal domain-containing protein</fullName>
    </recommendedName>
</protein>
<evidence type="ECO:0000256" key="9">
    <source>
        <dbReference type="ARBA" id="ARBA00023286"/>
    </source>
</evidence>
<name>A0A8J4EXQ4_9CHLO</name>
<evidence type="ECO:0000256" key="2">
    <source>
        <dbReference type="ARBA" id="ARBA00022448"/>
    </source>
</evidence>
<keyword evidence="2" id="KW-0813">Transport</keyword>
<feature type="domain" description="Ionotropic glutamate receptor L-glutamate and glycine-binding" evidence="14">
    <location>
        <begin position="13"/>
        <end position="74"/>
    </location>
</feature>
<feature type="transmembrane region" description="Helical" evidence="12">
    <location>
        <begin position="121"/>
        <end position="147"/>
    </location>
</feature>
<evidence type="ECO:0000256" key="11">
    <source>
        <dbReference type="SAM" id="MobiDB-lite"/>
    </source>
</evidence>
<evidence type="ECO:0008006" key="17">
    <source>
        <dbReference type="Google" id="ProtNLM"/>
    </source>
</evidence>
<evidence type="ECO:0000256" key="10">
    <source>
        <dbReference type="ARBA" id="ARBA00023303"/>
    </source>
</evidence>
<feature type="compositionally biased region" description="Basic and acidic residues" evidence="11">
    <location>
        <begin position="643"/>
        <end position="652"/>
    </location>
</feature>
<feature type="transmembrane region" description="Helical" evidence="12">
    <location>
        <begin position="387"/>
        <end position="407"/>
    </location>
</feature>
<feature type="compositionally biased region" description="Basic and acidic residues" evidence="11">
    <location>
        <begin position="549"/>
        <end position="560"/>
    </location>
</feature>